<dbReference type="RefSeq" id="WP_008874833.1">
    <property type="nucleotide sequence ID" value="NZ_CAUM01000080.1"/>
</dbReference>
<keyword evidence="2" id="KW-1185">Reference proteome</keyword>
<evidence type="ECO:0000313" key="1">
    <source>
        <dbReference type="EMBL" id="CCV05890.1"/>
    </source>
</evidence>
<name>M5EP21_9HYPH</name>
<dbReference type="STRING" id="1297569.MESS2_1700017"/>
<reference evidence="1 2" key="1">
    <citation type="submission" date="2013-02" db="EMBL/GenBank/DDBJ databases">
        <authorList>
            <person name="Genoscope - CEA"/>
        </authorList>
    </citation>
    <scope>NUCLEOTIDE SEQUENCE [LARGE SCALE GENOMIC DNA]</scope>
    <source>
        <strain evidence="1 2">STM 2683</strain>
    </source>
</reference>
<protein>
    <submittedName>
        <fullName evidence="1">Uncharacterized protein</fullName>
    </submittedName>
</protein>
<dbReference type="eggNOG" id="COG3177">
    <property type="taxonomic scope" value="Bacteria"/>
</dbReference>
<sequence>MAHTGDDRFAGAFHRVGRDAFADDILVNYFQTTGNRGGYPWTVVRVDDRKPYLAGLEEASGNMNLKRFAAFLAERVRWSMGKAA</sequence>
<accession>M5EP21</accession>
<dbReference type="Proteomes" id="UP000012062">
    <property type="component" value="Unassembled WGS sequence"/>
</dbReference>
<organism evidence="1 2">
    <name type="scientific">Mesorhizobium metallidurans STM 2683</name>
    <dbReference type="NCBI Taxonomy" id="1297569"/>
    <lineage>
        <taxon>Bacteria</taxon>
        <taxon>Pseudomonadati</taxon>
        <taxon>Pseudomonadota</taxon>
        <taxon>Alphaproteobacteria</taxon>
        <taxon>Hyphomicrobiales</taxon>
        <taxon>Phyllobacteriaceae</taxon>
        <taxon>Mesorhizobium</taxon>
    </lineage>
</organism>
<dbReference type="EMBL" id="CAUM01000080">
    <property type="protein sequence ID" value="CCV05890.1"/>
    <property type="molecule type" value="Genomic_DNA"/>
</dbReference>
<proteinExistence type="predicted"/>
<gene>
    <name evidence="1" type="ORF">MESS2_1700017</name>
</gene>
<evidence type="ECO:0000313" key="2">
    <source>
        <dbReference type="Proteomes" id="UP000012062"/>
    </source>
</evidence>
<comment type="caution">
    <text evidence="1">The sequence shown here is derived from an EMBL/GenBank/DDBJ whole genome shotgun (WGS) entry which is preliminary data.</text>
</comment>
<dbReference type="AlphaFoldDB" id="M5EP21"/>